<dbReference type="InterPro" id="IPR003033">
    <property type="entry name" value="SCP2_sterol-bd_dom"/>
</dbReference>
<accession>A0AAV2IG32</accession>
<dbReference type="Gene3D" id="3.30.479.30">
    <property type="entry name" value="Band 7 domain"/>
    <property type="match status" value="1"/>
</dbReference>
<protein>
    <recommendedName>
        <fullName evidence="3">Band 7 domain-containing protein</fullName>
    </recommendedName>
</protein>
<proteinExistence type="inferred from homology"/>
<organism evidence="4 5">
    <name type="scientific">Lymnaea stagnalis</name>
    <name type="common">Great pond snail</name>
    <name type="synonym">Helix stagnalis</name>
    <dbReference type="NCBI Taxonomy" id="6523"/>
    <lineage>
        <taxon>Eukaryota</taxon>
        <taxon>Metazoa</taxon>
        <taxon>Spiralia</taxon>
        <taxon>Lophotrochozoa</taxon>
        <taxon>Mollusca</taxon>
        <taxon>Gastropoda</taxon>
        <taxon>Heterobranchia</taxon>
        <taxon>Euthyneura</taxon>
        <taxon>Panpulmonata</taxon>
        <taxon>Hygrophila</taxon>
        <taxon>Lymnaeoidea</taxon>
        <taxon>Lymnaeidae</taxon>
        <taxon>Lymnaea</taxon>
    </lineage>
</organism>
<dbReference type="InterPro" id="IPR001107">
    <property type="entry name" value="Band_7"/>
</dbReference>
<dbReference type="EMBL" id="CAXITT010000640">
    <property type="protein sequence ID" value="CAL1544724.1"/>
    <property type="molecule type" value="Genomic_DNA"/>
</dbReference>
<dbReference type="SUPFAM" id="SSF117892">
    <property type="entry name" value="Band 7/SPFH domain"/>
    <property type="match status" value="1"/>
</dbReference>
<evidence type="ECO:0000313" key="5">
    <source>
        <dbReference type="Proteomes" id="UP001497497"/>
    </source>
</evidence>
<dbReference type="PANTHER" id="PTHR10264:SF130">
    <property type="entry name" value="STOMATIN-LIKE PROTEIN 1"/>
    <property type="match status" value="1"/>
</dbReference>
<dbReference type="FunFam" id="3.30.479.30:FF:000004">
    <property type="entry name" value="Putative membrane protease family, stomatin"/>
    <property type="match status" value="1"/>
</dbReference>
<dbReference type="SUPFAM" id="SSF55718">
    <property type="entry name" value="SCP-like"/>
    <property type="match status" value="1"/>
</dbReference>
<dbReference type="PANTHER" id="PTHR10264">
    <property type="entry name" value="BAND 7 PROTEIN-RELATED"/>
    <property type="match status" value="1"/>
</dbReference>
<name>A0AAV2IG32_LYMST</name>
<dbReference type="Pfam" id="PF01145">
    <property type="entry name" value="Band_7"/>
    <property type="match status" value="1"/>
</dbReference>
<dbReference type="SMART" id="SM00244">
    <property type="entry name" value="PHB"/>
    <property type="match status" value="1"/>
</dbReference>
<comment type="similarity">
    <text evidence="1">Belongs to the band 7/mec-2 family.</text>
</comment>
<evidence type="ECO:0000259" key="3">
    <source>
        <dbReference type="SMART" id="SM00244"/>
    </source>
</evidence>
<evidence type="ECO:0000313" key="4">
    <source>
        <dbReference type="EMBL" id="CAL1544724.1"/>
    </source>
</evidence>
<feature type="transmembrane region" description="Helical" evidence="2">
    <location>
        <begin position="69"/>
        <end position="91"/>
    </location>
</feature>
<dbReference type="Gene3D" id="3.30.1050.10">
    <property type="entry name" value="SCP2 sterol-binding domain"/>
    <property type="match status" value="1"/>
</dbReference>
<dbReference type="InterPro" id="IPR043202">
    <property type="entry name" value="Band-7_stomatin-like"/>
</dbReference>
<dbReference type="Proteomes" id="UP001497497">
    <property type="component" value="Unassembled WGS sequence"/>
</dbReference>
<dbReference type="InterPro" id="IPR036527">
    <property type="entry name" value="SCP2_sterol-bd_dom_sf"/>
</dbReference>
<evidence type="ECO:0000256" key="2">
    <source>
        <dbReference type="SAM" id="Phobius"/>
    </source>
</evidence>
<keyword evidence="2" id="KW-0812">Transmembrane</keyword>
<sequence length="495" mass="53529">MSMASSKYTLVPMSDHEDTFDFKSVFTYNDGNEIQRQSYKSIFTYSGDKIEAQNNEIASELRTNRIARFFVMLGYFIIFVLAFPLMIWFSIKKVPHNERLVVYRLGLLQKSKGPGLDLNHEIMKSGLALVLPLIDRSHKVNVSLKAFSVPPKQIITGDKAIIEVGAEIYFQVVDAEKSVSNVQNLDRSTRILVQTALCNMLVQKSLSEIEAERMSIANALMVNSNKTCAKWGVYISRSELSQIKVLQGPAPKKAPTVFMPPGMFGAGEGTGALPSIFAQLAQAELCLTLPKGQGKPEAIAQALQAMMGGFNQGVAPVVTTNTNDLTSFLGSVQAGEQNGGGAGLTKVSVDDYEKASSGVEQERLIGDTMPSNVLPVFDPEDILSLIREALCESVVAKVGESYQFEISGTGAGTYYLDLKNGHGTIGTGPDPSGNPAAILSLTFEDLQAMLLGGLKPFQAFMSGRLRISGDTNAALKLSELGTQIKAVTYSRLGKI</sequence>
<keyword evidence="2" id="KW-0472">Membrane</keyword>
<evidence type="ECO:0000256" key="1">
    <source>
        <dbReference type="ARBA" id="ARBA00008164"/>
    </source>
</evidence>
<comment type="caution">
    <text evidence="4">The sequence shown here is derived from an EMBL/GenBank/DDBJ whole genome shotgun (WGS) entry which is preliminary data.</text>
</comment>
<reference evidence="4 5" key="1">
    <citation type="submission" date="2024-04" db="EMBL/GenBank/DDBJ databases">
        <authorList>
            <consortium name="Genoscope - CEA"/>
            <person name="William W."/>
        </authorList>
    </citation>
    <scope>NUCLEOTIDE SEQUENCE [LARGE SCALE GENOMIC DNA]</scope>
</reference>
<gene>
    <name evidence="4" type="ORF">GSLYS_00018207001</name>
</gene>
<feature type="domain" description="Band 7" evidence="3">
    <location>
        <begin position="89"/>
        <end position="263"/>
    </location>
</feature>
<dbReference type="GO" id="GO:0009898">
    <property type="term" value="C:cytoplasmic side of plasma membrane"/>
    <property type="evidence" value="ECO:0007669"/>
    <property type="project" value="UniProtKB-ARBA"/>
</dbReference>
<dbReference type="AlphaFoldDB" id="A0AAV2IG32"/>
<dbReference type="Pfam" id="PF02036">
    <property type="entry name" value="SCP2"/>
    <property type="match status" value="1"/>
</dbReference>
<dbReference type="InterPro" id="IPR036013">
    <property type="entry name" value="Band_7/SPFH_dom_sf"/>
</dbReference>
<keyword evidence="2" id="KW-1133">Transmembrane helix</keyword>
<keyword evidence="5" id="KW-1185">Reference proteome</keyword>